<dbReference type="EMBL" id="JACWMW010000001">
    <property type="protein sequence ID" value="MBD1384546.1"/>
    <property type="molecule type" value="Genomic_DNA"/>
</dbReference>
<dbReference type="InterPro" id="IPR022996">
    <property type="entry name" value="UPF0310"/>
</dbReference>
<protein>
    <recommendedName>
        <fullName evidence="1">UPF0310 protein IDJ75_04585</fullName>
    </recommendedName>
</protein>
<gene>
    <name evidence="3" type="ORF">IDJ75_04585</name>
</gene>
<organism evidence="3 4">
    <name type="scientific">Mucilaginibacter rigui</name>
    <dbReference type="NCBI Taxonomy" id="534635"/>
    <lineage>
        <taxon>Bacteria</taxon>
        <taxon>Pseudomonadati</taxon>
        <taxon>Bacteroidota</taxon>
        <taxon>Sphingobacteriia</taxon>
        <taxon>Sphingobacteriales</taxon>
        <taxon>Sphingobacteriaceae</taxon>
        <taxon>Mucilaginibacter</taxon>
    </lineage>
</organism>
<dbReference type="InterPro" id="IPR015947">
    <property type="entry name" value="PUA-like_sf"/>
</dbReference>
<dbReference type="NCBIfam" id="NF002616">
    <property type="entry name" value="PRK02268.1-2"/>
    <property type="match status" value="1"/>
</dbReference>
<proteinExistence type="inferred from homology"/>
<dbReference type="HAMAP" id="MF_00771">
    <property type="entry name" value="UPF0310"/>
    <property type="match status" value="1"/>
</dbReference>
<evidence type="ECO:0000259" key="2">
    <source>
        <dbReference type="Pfam" id="PF01878"/>
    </source>
</evidence>
<feature type="domain" description="EVE" evidence="2">
    <location>
        <begin position="2"/>
        <end position="133"/>
    </location>
</feature>
<keyword evidence="4" id="KW-1185">Reference proteome</keyword>
<name>A0ABR7X1R8_9SPHI</name>
<dbReference type="SUPFAM" id="SSF88697">
    <property type="entry name" value="PUA domain-like"/>
    <property type="match status" value="1"/>
</dbReference>
<accession>A0ABR7X1R8</accession>
<dbReference type="Pfam" id="PF01878">
    <property type="entry name" value="EVE"/>
    <property type="match status" value="1"/>
</dbReference>
<evidence type="ECO:0000313" key="3">
    <source>
        <dbReference type="EMBL" id="MBD1384546.1"/>
    </source>
</evidence>
<comment type="similarity">
    <text evidence="1">Belongs to the UPF0310 family.</text>
</comment>
<dbReference type="CDD" id="cd21132">
    <property type="entry name" value="EVE-like"/>
    <property type="match status" value="1"/>
</dbReference>
<dbReference type="Gene3D" id="3.10.590.10">
    <property type="entry name" value="ph1033 like domains"/>
    <property type="match status" value="1"/>
</dbReference>
<sequence length="146" mass="16823">MKYFIVVVSKDHLARGVEGGFMQANHGKQAPLKKLNPGDWVIFYSAKQTYGGKEPLQAFTAIGQVKDDRIYQQEMSVDFKPYRRNVDFYKCTQTPIEPLISVLHFIENKKAWGFKFRFGFFEINEADFKTISSAMITGELIITKQI</sequence>
<reference evidence="3 4" key="1">
    <citation type="submission" date="2020-09" db="EMBL/GenBank/DDBJ databases">
        <title>Novel species of Mucilaginibacter isolated from a glacier on the Tibetan Plateau.</title>
        <authorList>
            <person name="Liu Q."/>
            <person name="Xin Y.-H."/>
        </authorList>
    </citation>
    <scope>NUCLEOTIDE SEQUENCE [LARGE SCALE GENOMIC DNA]</scope>
    <source>
        <strain evidence="3 4">CGMCC 1.13878</strain>
    </source>
</reference>
<evidence type="ECO:0000313" key="4">
    <source>
        <dbReference type="Proteomes" id="UP000618754"/>
    </source>
</evidence>
<dbReference type="Proteomes" id="UP000618754">
    <property type="component" value="Unassembled WGS sequence"/>
</dbReference>
<comment type="caution">
    <text evidence="3">The sequence shown here is derived from an EMBL/GenBank/DDBJ whole genome shotgun (WGS) entry which is preliminary data.</text>
</comment>
<evidence type="ECO:0000256" key="1">
    <source>
        <dbReference type="HAMAP-Rule" id="MF_00771"/>
    </source>
</evidence>
<dbReference type="InterPro" id="IPR002740">
    <property type="entry name" value="EVE_domain"/>
</dbReference>